<dbReference type="InterPro" id="IPR002035">
    <property type="entry name" value="VWF_A"/>
</dbReference>
<keyword evidence="2" id="KW-0272">Extracellular matrix</keyword>
<dbReference type="SMART" id="SM00327">
    <property type="entry name" value="VWA"/>
    <property type="match status" value="1"/>
</dbReference>
<evidence type="ECO:0000256" key="1">
    <source>
        <dbReference type="ARBA" id="ARBA00004498"/>
    </source>
</evidence>
<dbReference type="Pfam" id="PF00041">
    <property type="entry name" value="fn3"/>
    <property type="match status" value="2"/>
</dbReference>
<dbReference type="InterPro" id="IPR003961">
    <property type="entry name" value="FN3_dom"/>
</dbReference>
<sequence>MKKVSLLPDIFYSSFCLCQGRLKLTVLSEDRLQMKWKEADGPVQGYKVRVRPISGEKVPQPELMLTTTRGRATVAGLDSSQEYYLQVLVLNGTTEKLLAKRRFTSKKDSRVDRRNGDNLKSKPFECASDAAADIVLLVDGSWSIGRINFRRVRDFLEGLVTPFHIGPNHIQIGLTQYSGDPRTEWHLNNFTSKEQLLEAVRNFRYKGGNTFTGQALLHVMEENMRSSAGARSDTPFFLVLLTDGKSQDDAIAASRSSDFLFSIYKLVARLVHILCGRIEERGITKRMPPIFYSYTCDSLFKGVKVKATPMEVWLLSLLLYTPCVLSKQSTQKCVYYKDMSVFLLVPLAMPANLKVTPSSYSTLQVSWGAAPGATQYLILYSALSHGEPDDAKEEKFGAEQTVVELAGLLPATDYSVTLYALYEEEPSDPVTAVTTTCETLSKQSKTGFFTFTYTVSL</sequence>
<dbReference type="Gene3D" id="3.40.50.410">
    <property type="entry name" value="von Willebrand factor, type A domain"/>
    <property type="match status" value="1"/>
</dbReference>
<name>A0A3P9D6A1_9CICH</name>
<feature type="domain" description="Fibronectin type-III" evidence="4">
    <location>
        <begin position="18"/>
        <end position="108"/>
    </location>
</feature>
<keyword evidence="6" id="KW-1185">Reference proteome</keyword>
<feature type="domain" description="VWFA" evidence="3">
    <location>
        <begin position="133"/>
        <end position="259"/>
    </location>
</feature>
<dbReference type="Gene3D" id="6.10.250.2590">
    <property type="match status" value="1"/>
</dbReference>
<dbReference type="CDD" id="cd00063">
    <property type="entry name" value="FN3"/>
    <property type="match status" value="2"/>
</dbReference>
<dbReference type="InterPro" id="IPR036465">
    <property type="entry name" value="vWFA_dom_sf"/>
</dbReference>
<evidence type="ECO:0008006" key="7">
    <source>
        <dbReference type="Google" id="ProtNLM"/>
    </source>
</evidence>
<dbReference type="InterPro" id="IPR050525">
    <property type="entry name" value="ECM_Assembly_Org"/>
</dbReference>
<dbReference type="FunFam" id="2.60.40.10:FF:000480">
    <property type="entry name" value="Collagen, type XII, alpha 1"/>
    <property type="match status" value="1"/>
</dbReference>
<reference evidence="5" key="2">
    <citation type="submission" date="2025-08" db="UniProtKB">
        <authorList>
            <consortium name="Ensembl"/>
        </authorList>
    </citation>
    <scope>IDENTIFICATION</scope>
</reference>
<keyword evidence="2" id="KW-0964">Secreted</keyword>
<dbReference type="PROSITE" id="PS50853">
    <property type="entry name" value="FN3"/>
    <property type="match status" value="2"/>
</dbReference>
<proteinExistence type="predicted"/>
<dbReference type="Proteomes" id="UP000265160">
    <property type="component" value="LG20"/>
</dbReference>
<dbReference type="SMART" id="SM00060">
    <property type="entry name" value="FN3"/>
    <property type="match status" value="2"/>
</dbReference>
<dbReference type="STRING" id="106582.ENSMZEP00005029621"/>
<evidence type="ECO:0000313" key="6">
    <source>
        <dbReference type="Proteomes" id="UP000265160"/>
    </source>
</evidence>
<dbReference type="SUPFAM" id="SSF49265">
    <property type="entry name" value="Fibronectin type III"/>
    <property type="match status" value="2"/>
</dbReference>
<dbReference type="Gene3D" id="2.60.40.10">
    <property type="entry name" value="Immunoglobulins"/>
    <property type="match status" value="2"/>
</dbReference>
<dbReference type="PROSITE" id="PS50234">
    <property type="entry name" value="VWFA"/>
    <property type="match status" value="1"/>
</dbReference>
<evidence type="ECO:0000256" key="2">
    <source>
        <dbReference type="ARBA" id="ARBA00022530"/>
    </source>
</evidence>
<evidence type="ECO:0000259" key="4">
    <source>
        <dbReference type="PROSITE" id="PS50853"/>
    </source>
</evidence>
<reference evidence="5" key="3">
    <citation type="submission" date="2025-09" db="UniProtKB">
        <authorList>
            <consortium name="Ensembl"/>
        </authorList>
    </citation>
    <scope>IDENTIFICATION</scope>
</reference>
<reference evidence="5 6" key="1">
    <citation type="journal article" date="2014" name="Nature">
        <title>The genomic substrate for adaptive radiation in African cichlid fish.</title>
        <authorList>
            <person name="Brawand D."/>
            <person name="Wagner C.E."/>
            <person name="Li Y.I."/>
            <person name="Malinsky M."/>
            <person name="Keller I."/>
            <person name="Fan S."/>
            <person name="Simakov O."/>
            <person name="Ng A.Y."/>
            <person name="Lim Z.W."/>
            <person name="Bezault E."/>
            <person name="Turner-Maier J."/>
            <person name="Johnson J."/>
            <person name="Alcazar R."/>
            <person name="Noh H.J."/>
            <person name="Russell P."/>
            <person name="Aken B."/>
            <person name="Alfoldi J."/>
            <person name="Amemiya C."/>
            <person name="Azzouzi N."/>
            <person name="Baroiller J.F."/>
            <person name="Barloy-Hubler F."/>
            <person name="Berlin A."/>
            <person name="Bloomquist R."/>
            <person name="Carleton K.L."/>
            <person name="Conte M.A."/>
            <person name="D'Cotta H."/>
            <person name="Eshel O."/>
            <person name="Gaffney L."/>
            <person name="Galibert F."/>
            <person name="Gante H.F."/>
            <person name="Gnerre S."/>
            <person name="Greuter L."/>
            <person name="Guyon R."/>
            <person name="Haddad N.S."/>
            <person name="Haerty W."/>
            <person name="Harris R.M."/>
            <person name="Hofmann H.A."/>
            <person name="Hourlier T."/>
            <person name="Hulata G."/>
            <person name="Jaffe D.B."/>
            <person name="Lara M."/>
            <person name="Lee A.P."/>
            <person name="MacCallum I."/>
            <person name="Mwaiko S."/>
            <person name="Nikaido M."/>
            <person name="Nishihara H."/>
            <person name="Ozouf-Costaz C."/>
            <person name="Penman D.J."/>
            <person name="Przybylski D."/>
            <person name="Rakotomanga M."/>
            <person name="Renn S.C.P."/>
            <person name="Ribeiro F.J."/>
            <person name="Ron M."/>
            <person name="Salzburger W."/>
            <person name="Sanchez-Pulido L."/>
            <person name="Santos M.E."/>
            <person name="Searle S."/>
            <person name="Sharpe T."/>
            <person name="Swofford R."/>
            <person name="Tan F.J."/>
            <person name="Williams L."/>
            <person name="Young S."/>
            <person name="Yin S."/>
            <person name="Okada N."/>
            <person name="Kocher T.D."/>
            <person name="Miska E.A."/>
            <person name="Lander E.S."/>
            <person name="Venkatesh B."/>
            <person name="Fernald R.D."/>
            <person name="Meyer A."/>
            <person name="Ponting C.P."/>
            <person name="Streelman J.T."/>
            <person name="Lindblad-Toh K."/>
            <person name="Seehausen O."/>
            <person name="Di Palma F."/>
        </authorList>
    </citation>
    <scope>NUCLEOTIDE SEQUENCE</scope>
</reference>
<dbReference type="Pfam" id="PF00092">
    <property type="entry name" value="VWA"/>
    <property type="match status" value="1"/>
</dbReference>
<dbReference type="PRINTS" id="PR00453">
    <property type="entry name" value="VWFADOMAIN"/>
</dbReference>
<organism evidence="5 6">
    <name type="scientific">Maylandia zebra</name>
    <name type="common">zebra mbuna</name>
    <dbReference type="NCBI Taxonomy" id="106582"/>
    <lineage>
        <taxon>Eukaryota</taxon>
        <taxon>Metazoa</taxon>
        <taxon>Chordata</taxon>
        <taxon>Craniata</taxon>
        <taxon>Vertebrata</taxon>
        <taxon>Euteleostomi</taxon>
        <taxon>Actinopterygii</taxon>
        <taxon>Neopterygii</taxon>
        <taxon>Teleostei</taxon>
        <taxon>Neoteleostei</taxon>
        <taxon>Acanthomorphata</taxon>
        <taxon>Ovalentaria</taxon>
        <taxon>Cichlomorphae</taxon>
        <taxon>Cichliformes</taxon>
        <taxon>Cichlidae</taxon>
        <taxon>African cichlids</taxon>
        <taxon>Pseudocrenilabrinae</taxon>
        <taxon>Haplochromini</taxon>
        <taxon>Maylandia</taxon>
        <taxon>Maylandia zebra complex</taxon>
    </lineage>
</organism>
<dbReference type="AlphaFoldDB" id="A0A3P9D6A1"/>
<accession>A0A3P9D6A1</accession>
<dbReference type="SUPFAM" id="SSF53300">
    <property type="entry name" value="vWA-like"/>
    <property type="match status" value="1"/>
</dbReference>
<evidence type="ECO:0000259" key="3">
    <source>
        <dbReference type="PROSITE" id="PS50234"/>
    </source>
</evidence>
<dbReference type="InterPro" id="IPR013783">
    <property type="entry name" value="Ig-like_fold"/>
</dbReference>
<comment type="subcellular location">
    <subcellularLocation>
        <location evidence="1">Secreted</location>
        <location evidence="1">Extracellular space</location>
        <location evidence="1">Extracellular matrix</location>
    </subcellularLocation>
</comment>
<dbReference type="Ensembl" id="ENSMZET00005030555.1">
    <property type="protein sequence ID" value="ENSMZEP00005029621.1"/>
    <property type="gene ID" value="ENSMZEG00005022088.1"/>
</dbReference>
<dbReference type="PANTHER" id="PTHR24020:SF39">
    <property type="entry name" value="COLLAGEN ALPHA-1(XX) CHAIN"/>
    <property type="match status" value="1"/>
</dbReference>
<protein>
    <recommendedName>
        <fullName evidence="7">Collagen, type XIV, alpha 1b</fullName>
    </recommendedName>
</protein>
<dbReference type="InterPro" id="IPR036116">
    <property type="entry name" value="FN3_sf"/>
</dbReference>
<dbReference type="PANTHER" id="PTHR24020">
    <property type="entry name" value="COLLAGEN ALPHA"/>
    <property type="match status" value="1"/>
</dbReference>
<feature type="domain" description="Fibronectin type-III" evidence="4">
    <location>
        <begin position="349"/>
        <end position="442"/>
    </location>
</feature>
<dbReference type="GeneTree" id="ENSGT00940000154923"/>
<evidence type="ECO:0000313" key="5">
    <source>
        <dbReference type="Ensembl" id="ENSMZEP00005029621.1"/>
    </source>
</evidence>